<dbReference type="EMBL" id="NRDI02000024">
    <property type="protein sequence ID" value="KAI1508644.1"/>
    <property type="molecule type" value="Genomic_DNA"/>
</dbReference>
<keyword evidence="2" id="KW-1185">Reference proteome</keyword>
<comment type="caution">
    <text evidence="1">The sequence shown here is derived from an EMBL/GenBank/DDBJ whole genome shotgun (WGS) entry which is preliminary data.</text>
</comment>
<sequence>MGQERRQRPQKRLQIIQSTEAAAVAFGLPASGRTSAATTSHVTAYRLQRRKWPASL</sequence>
<accession>A0A316ZS85</accession>
<name>A0A316ZS85_9PLEO</name>
<gene>
    <name evidence="1" type="ORF">Ptr86124_012273</name>
</gene>
<protein>
    <submittedName>
        <fullName evidence="1">Uncharacterized protein</fullName>
    </submittedName>
</protein>
<evidence type="ECO:0000313" key="1">
    <source>
        <dbReference type="EMBL" id="KAI1508644.1"/>
    </source>
</evidence>
<proteinExistence type="predicted"/>
<reference evidence="2" key="1">
    <citation type="journal article" date="2022" name="Microb. Genom.">
        <title>A global pangenome for the wheat fungal pathogen Pyrenophora tritici-repentis and prediction of effector protein structural homology.</title>
        <authorList>
            <person name="Moolhuijzen P.M."/>
            <person name="See P.T."/>
            <person name="Shi G."/>
            <person name="Powell H.R."/>
            <person name="Cockram J."/>
            <person name="Jorgensen L.N."/>
            <person name="Benslimane H."/>
            <person name="Strelkov S.E."/>
            <person name="Turner J."/>
            <person name="Liu Z."/>
            <person name="Moffat C.S."/>
        </authorList>
    </citation>
    <scope>NUCLEOTIDE SEQUENCE [LARGE SCALE GENOMIC DNA]</scope>
</reference>
<dbReference type="Proteomes" id="UP000249757">
    <property type="component" value="Unassembled WGS sequence"/>
</dbReference>
<evidence type="ECO:0000313" key="2">
    <source>
        <dbReference type="Proteomes" id="UP000249757"/>
    </source>
</evidence>
<organism evidence="1 2">
    <name type="scientific">Pyrenophora tritici-repentis</name>
    <dbReference type="NCBI Taxonomy" id="45151"/>
    <lineage>
        <taxon>Eukaryota</taxon>
        <taxon>Fungi</taxon>
        <taxon>Dikarya</taxon>
        <taxon>Ascomycota</taxon>
        <taxon>Pezizomycotina</taxon>
        <taxon>Dothideomycetes</taxon>
        <taxon>Pleosporomycetidae</taxon>
        <taxon>Pleosporales</taxon>
        <taxon>Pleosporineae</taxon>
        <taxon>Pleosporaceae</taxon>
        <taxon>Pyrenophora</taxon>
    </lineage>
</organism>
<dbReference type="AlphaFoldDB" id="A0A316ZS85"/>